<gene>
    <name evidence="2" type="ORF">PC110_g5565</name>
</gene>
<feature type="compositionally biased region" description="Polar residues" evidence="1">
    <location>
        <begin position="1"/>
        <end position="13"/>
    </location>
</feature>
<proteinExistence type="predicted"/>
<feature type="region of interest" description="Disordered" evidence="1">
    <location>
        <begin position="1"/>
        <end position="77"/>
    </location>
</feature>
<evidence type="ECO:0000256" key="1">
    <source>
        <dbReference type="SAM" id="MobiDB-lite"/>
    </source>
</evidence>
<feature type="compositionally biased region" description="Basic and acidic residues" evidence="1">
    <location>
        <begin position="29"/>
        <end position="38"/>
    </location>
</feature>
<evidence type="ECO:0000313" key="3">
    <source>
        <dbReference type="Proteomes" id="UP000251314"/>
    </source>
</evidence>
<dbReference type="AlphaFoldDB" id="A0A329SN87"/>
<dbReference type="VEuPathDB" id="FungiDB:PC110_g5565"/>
<accession>A0A329SN87</accession>
<reference evidence="2 3" key="1">
    <citation type="submission" date="2018-01" db="EMBL/GenBank/DDBJ databases">
        <title>Draft genome of the strawberry crown rot pathogen Phytophthora cactorum.</title>
        <authorList>
            <person name="Armitage A.D."/>
            <person name="Lysoe E."/>
            <person name="Nellist C.F."/>
            <person name="Harrison R.J."/>
            <person name="Brurberg M.B."/>
        </authorList>
    </citation>
    <scope>NUCLEOTIDE SEQUENCE [LARGE SCALE GENOMIC DNA]</scope>
    <source>
        <strain evidence="2 3">10300</strain>
    </source>
</reference>
<keyword evidence="3" id="KW-1185">Reference proteome</keyword>
<organism evidence="2 3">
    <name type="scientific">Phytophthora cactorum</name>
    <dbReference type="NCBI Taxonomy" id="29920"/>
    <lineage>
        <taxon>Eukaryota</taxon>
        <taxon>Sar</taxon>
        <taxon>Stramenopiles</taxon>
        <taxon>Oomycota</taxon>
        <taxon>Peronosporomycetes</taxon>
        <taxon>Peronosporales</taxon>
        <taxon>Peronosporaceae</taxon>
        <taxon>Phytophthora</taxon>
    </lineage>
</organism>
<dbReference type="Proteomes" id="UP000251314">
    <property type="component" value="Unassembled WGS sequence"/>
</dbReference>
<comment type="caution">
    <text evidence="2">The sequence shown here is derived from an EMBL/GenBank/DDBJ whole genome shotgun (WGS) entry which is preliminary data.</text>
</comment>
<feature type="compositionally biased region" description="Basic residues" evidence="1">
    <location>
        <begin position="52"/>
        <end position="65"/>
    </location>
</feature>
<evidence type="ECO:0000313" key="2">
    <source>
        <dbReference type="EMBL" id="RAW38209.1"/>
    </source>
</evidence>
<name>A0A329SN87_9STRA</name>
<sequence length="122" mass="13364">MHSCGWSSGSSLKKSMRESQHPDAVSTSPRRESPDMIERGFSLSAAENAPRPVRHRGRRKKRRPRAPSERSTSTETEVISVLLGDSDVNVASVREVKITHPLCDAASIAQLRVSRGNISSVT</sequence>
<dbReference type="EMBL" id="MJFZ01000094">
    <property type="protein sequence ID" value="RAW38209.1"/>
    <property type="molecule type" value="Genomic_DNA"/>
</dbReference>
<protein>
    <submittedName>
        <fullName evidence="2">Uncharacterized protein</fullName>
    </submittedName>
</protein>